<dbReference type="InterPro" id="IPR036890">
    <property type="entry name" value="HATPase_C_sf"/>
</dbReference>
<keyword evidence="4" id="KW-1133">Transmembrane helix</keyword>
<evidence type="ECO:0000313" key="6">
    <source>
        <dbReference type="EMBL" id="KPH55375.1"/>
    </source>
</evidence>
<dbReference type="InterPro" id="IPR004358">
    <property type="entry name" value="Sig_transdc_His_kin-like_C"/>
</dbReference>
<dbReference type="GO" id="GO:0000155">
    <property type="term" value="F:phosphorelay sensor kinase activity"/>
    <property type="evidence" value="ECO:0007669"/>
    <property type="project" value="InterPro"/>
</dbReference>
<feature type="transmembrane region" description="Helical" evidence="4">
    <location>
        <begin position="12"/>
        <end position="31"/>
    </location>
</feature>
<dbReference type="PROSITE" id="PS50109">
    <property type="entry name" value="HIS_KIN"/>
    <property type="match status" value="1"/>
</dbReference>
<dbReference type="PANTHER" id="PTHR43547:SF2">
    <property type="entry name" value="HYBRID SIGNAL TRANSDUCTION HISTIDINE KINASE C"/>
    <property type="match status" value="1"/>
</dbReference>
<dbReference type="EC" id="2.7.13.3" evidence="2"/>
<reference evidence="6 7" key="1">
    <citation type="submission" date="2014-06" db="EMBL/GenBank/DDBJ databases">
        <title>Helicobacter pullorum isolates in fresh chicken meat - phenotypic and genotypic features.</title>
        <authorList>
            <person name="Borges V."/>
            <person name="Santos A."/>
            <person name="Correia C.B."/>
            <person name="Saraiva M."/>
            <person name="Menard A."/>
            <person name="Vieira L."/>
            <person name="Sampaio D.A."/>
            <person name="Gomes J.P."/>
            <person name="Oleastro M."/>
        </authorList>
    </citation>
    <scope>NUCLEOTIDE SEQUENCE [LARGE SCALE GENOMIC DNA]</scope>
    <source>
        <strain evidence="6 7">229334/12</strain>
    </source>
</reference>
<protein>
    <recommendedName>
        <fullName evidence="2">histidine kinase</fullName>
        <ecNumber evidence="2">2.7.13.3</ecNumber>
    </recommendedName>
</protein>
<evidence type="ECO:0000256" key="2">
    <source>
        <dbReference type="ARBA" id="ARBA00012438"/>
    </source>
</evidence>
<dbReference type="InterPro" id="IPR005467">
    <property type="entry name" value="His_kinase_dom"/>
</dbReference>
<comment type="caution">
    <text evidence="6">The sequence shown here is derived from an EMBL/GenBank/DDBJ whole genome shotgun (WGS) entry which is preliminary data.</text>
</comment>
<dbReference type="Pfam" id="PF00512">
    <property type="entry name" value="HisKA"/>
    <property type="match status" value="1"/>
</dbReference>
<evidence type="ECO:0000256" key="1">
    <source>
        <dbReference type="ARBA" id="ARBA00000085"/>
    </source>
</evidence>
<dbReference type="PATRIC" id="fig|35818.11.peg.1757"/>
<proteinExistence type="predicted"/>
<dbReference type="CDD" id="cd00082">
    <property type="entry name" value="HisKA"/>
    <property type="match status" value="1"/>
</dbReference>
<keyword evidence="3" id="KW-0597">Phosphoprotein</keyword>
<keyword evidence="6" id="KW-0418">Kinase</keyword>
<dbReference type="SMART" id="SM00387">
    <property type="entry name" value="HATPase_c"/>
    <property type="match status" value="1"/>
</dbReference>
<comment type="catalytic activity">
    <reaction evidence="1">
        <text>ATP + protein L-histidine = ADP + protein N-phospho-L-histidine.</text>
        <dbReference type="EC" id="2.7.13.3"/>
    </reaction>
</comment>
<evidence type="ECO:0000256" key="4">
    <source>
        <dbReference type="SAM" id="Phobius"/>
    </source>
</evidence>
<dbReference type="STRING" id="35818.HPU229336_03365"/>
<dbReference type="AlphaFoldDB" id="A0A0N1E8A3"/>
<keyword evidence="4" id="KW-0812">Transmembrane</keyword>
<dbReference type="SUPFAM" id="SSF55874">
    <property type="entry name" value="ATPase domain of HSP90 chaperone/DNA topoisomerase II/histidine kinase"/>
    <property type="match status" value="1"/>
</dbReference>
<dbReference type="EMBL" id="JNOC01000044">
    <property type="protein sequence ID" value="KPH55375.1"/>
    <property type="molecule type" value="Genomic_DNA"/>
</dbReference>
<feature type="transmembrane region" description="Helical" evidence="4">
    <location>
        <begin position="187"/>
        <end position="210"/>
    </location>
</feature>
<name>A0A0N1E8A3_9HELI</name>
<dbReference type="SMART" id="SM00388">
    <property type="entry name" value="HisKA"/>
    <property type="match status" value="1"/>
</dbReference>
<feature type="domain" description="Histidine kinase" evidence="5">
    <location>
        <begin position="230"/>
        <end position="430"/>
    </location>
</feature>
<dbReference type="Gene3D" id="3.30.565.10">
    <property type="entry name" value="Histidine kinase-like ATPase, C-terminal domain"/>
    <property type="match status" value="1"/>
</dbReference>
<evidence type="ECO:0000256" key="3">
    <source>
        <dbReference type="ARBA" id="ARBA00022553"/>
    </source>
</evidence>
<accession>A0A0N1E8A3</accession>
<dbReference type="Gene3D" id="1.10.287.130">
    <property type="match status" value="1"/>
</dbReference>
<dbReference type="InterPro" id="IPR036097">
    <property type="entry name" value="HisK_dim/P_sf"/>
</dbReference>
<dbReference type="RefSeq" id="WP_054198258.1">
    <property type="nucleotide sequence ID" value="NZ_JNOC01000044.1"/>
</dbReference>
<evidence type="ECO:0000313" key="7">
    <source>
        <dbReference type="Proteomes" id="UP000037997"/>
    </source>
</evidence>
<dbReference type="Pfam" id="PF02518">
    <property type="entry name" value="HATPase_c"/>
    <property type="match status" value="1"/>
</dbReference>
<dbReference type="PANTHER" id="PTHR43547">
    <property type="entry name" value="TWO-COMPONENT HISTIDINE KINASE"/>
    <property type="match status" value="1"/>
</dbReference>
<organism evidence="6 7">
    <name type="scientific">Helicobacter pullorum</name>
    <dbReference type="NCBI Taxonomy" id="35818"/>
    <lineage>
        <taxon>Bacteria</taxon>
        <taxon>Pseudomonadati</taxon>
        <taxon>Campylobacterota</taxon>
        <taxon>Epsilonproteobacteria</taxon>
        <taxon>Campylobacterales</taxon>
        <taxon>Helicobacteraceae</taxon>
        <taxon>Helicobacter</taxon>
    </lineage>
</organism>
<sequence length="430" mass="50176">MNESKKIVLKISLLYALTTLIFLAIVFYGWYQKEKESLIEERVLQLRESTHNLAMHLYEKLQFNYNGNFFKILEETSKELEIPFSLNTSSGEIIFSTLKEVENTKEFRQILQERGIPISFRKDHRHIDRIVIAGDNVYLVTQRIGGRFWSLVNMELYKQNLLDTLERRNDFFMIIQDNGISKEIYRLWGLIGGSFLLVLFGVSVVAYFLVRLSLKPLEEKIQALNNFIKDSTHEINTPLSIILMSIERIKKEDLKEQDLQKFERIKMAANTLGQIYQDLVFYNFPHLQGNNLEKIAMNDLLKERVSYFEPFYKKKNILIVLKAESSTLMANKSRIIRVVDNLLDNALKYTQSGGEVEVFVGNNFLKIKDNGCGMEKEDLKRIFDRYYRCNKDQGGFGIGLALIKEICNIYKIAIECESQKGKGTTFVLRW</sequence>
<dbReference type="InterPro" id="IPR003661">
    <property type="entry name" value="HisK_dim/P_dom"/>
</dbReference>
<dbReference type="PRINTS" id="PR00344">
    <property type="entry name" value="BCTRLSENSOR"/>
</dbReference>
<keyword evidence="6" id="KW-0808">Transferase</keyword>
<evidence type="ECO:0000259" key="5">
    <source>
        <dbReference type="PROSITE" id="PS50109"/>
    </source>
</evidence>
<keyword evidence="4" id="KW-0472">Membrane</keyword>
<dbReference type="SUPFAM" id="SSF47384">
    <property type="entry name" value="Homodimeric domain of signal transducing histidine kinase"/>
    <property type="match status" value="1"/>
</dbReference>
<dbReference type="Proteomes" id="UP000037997">
    <property type="component" value="Unassembled WGS sequence"/>
</dbReference>
<gene>
    <name evidence="6" type="ORF">HPU229334_08890</name>
</gene>
<dbReference type="InterPro" id="IPR003594">
    <property type="entry name" value="HATPase_dom"/>
</dbReference>